<evidence type="ECO:0000313" key="1">
    <source>
        <dbReference type="EMBL" id="EFH49591.1"/>
    </source>
</evidence>
<dbReference type="Gramene" id="scaffold_600798.1">
    <property type="protein sequence ID" value="scaffold_600798.1"/>
    <property type="gene ID" value="scaffold_600798.1"/>
</dbReference>
<organism evidence="2">
    <name type="scientific">Arabidopsis lyrata subsp. lyrata</name>
    <name type="common">Lyre-leaved rock-cress</name>
    <dbReference type="NCBI Taxonomy" id="81972"/>
    <lineage>
        <taxon>Eukaryota</taxon>
        <taxon>Viridiplantae</taxon>
        <taxon>Streptophyta</taxon>
        <taxon>Embryophyta</taxon>
        <taxon>Tracheophyta</taxon>
        <taxon>Spermatophyta</taxon>
        <taxon>Magnoliopsida</taxon>
        <taxon>eudicotyledons</taxon>
        <taxon>Gunneridae</taxon>
        <taxon>Pentapetalae</taxon>
        <taxon>rosids</taxon>
        <taxon>malvids</taxon>
        <taxon>Brassicales</taxon>
        <taxon>Brassicaceae</taxon>
        <taxon>Camelineae</taxon>
        <taxon>Arabidopsis</taxon>
    </lineage>
</organism>
<dbReference type="EMBL" id="GL348718">
    <property type="protein sequence ID" value="EFH49591.1"/>
    <property type="molecule type" value="Genomic_DNA"/>
</dbReference>
<evidence type="ECO:0000313" key="2">
    <source>
        <dbReference type="Proteomes" id="UP000008694"/>
    </source>
</evidence>
<name>D7M0N7_ARALL</name>
<proteinExistence type="predicted"/>
<dbReference type="Proteomes" id="UP000008694">
    <property type="component" value="Unassembled WGS sequence"/>
</dbReference>
<reference evidence="2" key="1">
    <citation type="journal article" date="2011" name="Nat. Genet.">
        <title>The Arabidopsis lyrata genome sequence and the basis of rapid genome size change.</title>
        <authorList>
            <person name="Hu T.T."/>
            <person name="Pattyn P."/>
            <person name="Bakker E.G."/>
            <person name="Cao J."/>
            <person name="Cheng J.-F."/>
            <person name="Clark R.M."/>
            <person name="Fahlgren N."/>
            <person name="Fawcett J.A."/>
            <person name="Grimwood J."/>
            <person name="Gundlach H."/>
            <person name="Haberer G."/>
            <person name="Hollister J.D."/>
            <person name="Ossowski S."/>
            <person name="Ottilar R.P."/>
            <person name="Salamov A.A."/>
            <person name="Schneeberger K."/>
            <person name="Spannagl M."/>
            <person name="Wang X."/>
            <person name="Yang L."/>
            <person name="Nasrallah M.E."/>
            <person name="Bergelson J."/>
            <person name="Carrington J.C."/>
            <person name="Gaut B.S."/>
            <person name="Schmutz J."/>
            <person name="Mayer K.F.X."/>
            <person name="Van de Peer Y."/>
            <person name="Grigoriev I.V."/>
            <person name="Nordborg M."/>
            <person name="Weigel D."/>
            <person name="Guo Y.-L."/>
        </authorList>
    </citation>
    <scope>NUCLEOTIDE SEQUENCE [LARGE SCALE GENOMIC DNA]</scope>
    <source>
        <strain evidence="2">cv. MN47</strain>
    </source>
</reference>
<sequence>MFLSCRLNCLCGPTLKELAPYDPDCQSRYANKLFDSTSILCVEAVMPILVPNTVEVRLCSVSKDPSEMNSVFSFHGYKNLLVRGSLGVGAFRRIYINICD</sequence>
<keyword evidence="2" id="KW-1185">Reference proteome</keyword>
<dbReference type="AlphaFoldDB" id="D7M0N7"/>
<accession>D7M0N7</accession>
<gene>
    <name evidence="1" type="ORF">ARALYDRAFT_908741</name>
</gene>
<dbReference type="HOGENOM" id="CLU_2309917_0_0_1"/>
<protein>
    <submittedName>
        <fullName evidence="1">Predicted protein</fullName>
    </submittedName>
</protein>